<feature type="domain" description="Serine aminopeptidase S33" evidence="1">
    <location>
        <begin position="29"/>
        <end position="238"/>
    </location>
</feature>
<organism evidence="2 3">
    <name type="scientific">Candidatus Nomurabacteria bacterium GW2011_GWE1_35_16</name>
    <dbReference type="NCBI Taxonomy" id="1618761"/>
    <lineage>
        <taxon>Bacteria</taxon>
        <taxon>Candidatus Nomuraibacteriota</taxon>
    </lineage>
</organism>
<evidence type="ECO:0000313" key="2">
    <source>
        <dbReference type="EMBL" id="KKP66264.1"/>
    </source>
</evidence>
<dbReference type="Proteomes" id="UP000034952">
    <property type="component" value="Unassembled WGS sequence"/>
</dbReference>
<dbReference type="InterPro" id="IPR051044">
    <property type="entry name" value="MAG_DAG_Lipase"/>
</dbReference>
<evidence type="ECO:0000259" key="1">
    <source>
        <dbReference type="Pfam" id="PF12146"/>
    </source>
</evidence>
<comment type="caution">
    <text evidence="2">The sequence shown here is derived from an EMBL/GenBank/DDBJ whole genome shotgun (WGS) entry which is preliminary data.</text>
</comment>
<dbReference type="PANTHER" id="PTHR11614">
    <property type="entry name" value="PHOSPHOLIPASE-RELATED"/>
    <property type="match status" value="1"/>
</dbReference>
<sequence>MQKFEIKNRKGLKIVGELLIPENSVGLSFVMHGLSGYKEELHIKLLADTLFENNYIVVNFDATNSRGESEGKYEDATFQKHYDDLVDVINWSKNQDWYVEPFILAGQSMGGFAVTKYAEEFPGEVKGLFPYAAAFSGKDSFETYSKLKPKELKDWKETGWIYRTSKSRTDFELRLPWSHMEERLKHDLKPMAHKITMPVLFVVGEDDISCPPSDQKKFYDLLPKDTIKEFHIVKGAGHVFRESQHLNELKEIFNNWLKNLK</sequence>
<dbReference type="Gene3D" id="3.40.50.1820">
    <property type="entry name" value="alpha/beta hydrolase"/>
    <property type="match status" value="1"/>
</dbReference>
<proteinExistence type="predicted"/>
<dbReference type="InterPro" id="IPR022742">
    <property type="entry name" value="Hydrolase_4"/>
</dbReference>
<dbReference type="SUPFAM" id="SSF53474">
    <property type="entry name" value="alpha/beta-Hydrolases"/>
    <property type="match status" value="1"/>
</dbReference>
<accession>A0A0G0BA93</accession>
<name>A0A0G0BA93_9BACT</name>
<protein>
    <recommendedName>
        <fullName evidence="1">Serine aminopeptidase S33 domain-containing protein</fullName>
    </recommendedName>
</protein>
<reference evidence="2 3" key="1">
    <citation type="journal article" date="2015" name="Nature">
        <title>rRNA introns, odd ribosomes, and small enigmatic genomes across a large radiation of phyla.</title>
        <authorList>
            <person name="Brown C.T."/>
            <person name="Hug L.A."/>
            <person name="Thomas B.C."/>
            <person name="Sharon I."/>
            <person name="Castelle C.J."/>
            <person name="Singh A."/>
            <person name="Wilkins M.J."/>
            <person name="Williams K.H."/>
            <person name="Banfield J.F."/>
        </authorList>
    </citation>
    <scope>NUCLEOTIDE SEQUENCE [LARGE SCALE GENOMIC DNA]</scope>
</reference>
<dbReference type="InterPro" id="IPR029058">
    <property type="entry name" value="AB_hydrolase_fold"/>
</dbReference>
<gene>
    <name evidence="2" type="ORF">UR64_C0010G0029</name>
</gene>
<dbReference type="Pfam" id="PF12146">
    <property type="entry name" value="Hydrolase_4"/>
    <property type="match status" value="1"/>
</dbReference>
<dbReference type="AlphaFoldDB" id="A0A0G0BA93"/>
<dbReference type="EMBL" id="LBPY01000010">
    <property type="protein sequence ID" value="KKP66264.1"/>
    <property type="molecule type" value="Genomic_DNA"/>
</dbReference>
<evidence type="ECO:0000313" key="3">
    <source>
        <dbReference type="Proteomes" id="UP000034952"/>
    </source>
</evidence>